<dbReference type="SUPFAM" id="SSF50814">
    <property type="entry name" value="Lipocalins"/>
    <property type="match status" value="1"/>
</dbReference>
<organism evidence="2 3">
    <name type="scientific">Bosea rubneri</name>
    <dbReference type="NCBI Taxonomy" id="3075434"/>
    <lineage>
        <taxon>Bacteria</taxon>
        <taxon>Pseudomonadati</taxon>
        <taxon>Pseudomonadota</taxon>
        <taxon>Alphaproteobacteria</taxon>
        <taxon>Hyphomicrobiales</taxon>
        <taxon>Boseaceae</taxon>
        <taxon>Bosea</taxon>
    </lineage>
</organism>
<dbReference type="Gene3D" id="2.40.128.20">
    <property type="match status" value="1"/>
</dbReference>
<dbReference type="PANTHER" id="PTHR10612:SF34">
    <property type="entry name" value="APOLIPOPROTEIN D"/>
    <property type="match status" value="1"/>
</dbReference>
<dbReference type="CDD" id="cd19438">
    <property type="entry name" value="lipocalin_Blc-like"/>
    <property type="match status" value="1"/>
</dbReference>
<accession>A0ABU3SEJ2</accession>
<feature type="domain" description="Lipocalin/cytosolic fatty-acid binding" evidence="1">
    <location>
        <begin position="41"/>
        <end position="149"/>
    </location>
</feature>
<dbReference type="EMBL" id="JAWDID010000062">
    <property type="protein sequence ID" value="MDU0343209.1"/>
    <property type="molecule type" value="Genomic_DNA"/>
</dbReference>
<dbReference type="Proteomes" id="UP001254257">
    <property type="component" value="Unassembled WGS sequence"/>
</dbReference>
<dbReference type="PANTHER" id="PTHR10612">
    <property type="entry name" value="APOLIPOPROTEIN D"/>
    <property type="match status" value="1"/>
</dbReference>
<evidence type="ECO:0000313" key="3">
    <source>
        <dbReference type="Proteomes" id="UP001254257"/>
    </source>
</evidence>
<dbReference type="InterPro" id="IPR012674">
    <property type="entry name" value="Calycin"/>
</dbReference>
<sequence>TPFIPRPPIRNQDGQSHRNRLKGVKVGCRSPASRGQTCTPKHNGDVRVINTCRRGSIAGPSRSAEATAKVVEGSNGTKLKVTFAWPFEGDYWVLDRANDYSWSIVGDPSGRYLWLLTRSAKLSERQYAALVKRAASLGYDVGLLRRTKQ</sequence>
<name>A0ABU3SEJ2_9HYPH</name>
<reference evidence="2 3" key="1">
    <citation type="submission" date="2023-09" db="EMBL/GenBank/DDBJ databases">
        <title>Whole genome shotgun sequencing (WGS) of Bosea sp. ZW T0_25, isolated from stored onions (Allium cepa).</title>
        <authorList>
            <person name="Stoll D.A."/>
            <person name="Huch M."/>
        </authorList>
    </citation>
    <scope>NUCLEOTIDE SEQUENCE [LARGE SCALE GENOMIC DNA]</scope>
    <source>
        <strain evidence="2 3">ZW T0_25</strain>
    </source>
</reference>
<dbReference type="InterPro" id="IPR047202">
    <property type="entry name" value="Lipocalin_Blc-like_dom"/>
</dbReference>
<proteinExistence type="predicted"/>
<gene>
    <name evidence="2" type="ORF">RKE40_25220</name>
</gene>
<dbReference type="InterPro" id="IPR000566">
    <property type="entry name" value="Lipocln_cytosolic_FA-bd_dom"/>
</dbReference>
<comment type="caution">
    <text evidence="2">The sequence shown here is derived from an EMBL/GenBank/DDBJ whole genome shotgun (WGS) entry which is preliminary data.</text>
</comment>
<dbReference type="RefSeq" id="WP_316020948.1">
    <property type="nucleotide sequence ID" value="NZ_JAWDID010000062.1"/>
</dbReference>
<keyword evidence="3" id="KW-1185">Reference proteome</keyword>
<evidence type="ECO:0000313" key="2">
    <source>
        <dbReference type="EMBL" id="MDU0343209.1"/>
    </source>
</evidence>
<dbReference type="Pfam" id="PF08212">
    <property type="entry name" value="Lipocalin_2"/>
    <property type="match status" value="1"/>
</dbReference>
<feature type="non-terminal residue" evidence="2">
    <location>
        <position position="1"/>
    </location>
</feature>
<protein>
    <submittedName>
        <fullName evidence="2">Lipocalin family protein</fullName>
    </submittedName>
</protein>
<evidence type="ECO:0000259" key="1">
    <source>
        <dbReference type="Pfam" id="PF08212"/>
    </source>
</evidence>